<name>A0AB34I032_ESCRO</name>
<dbReference type="Proteomes" id="UP001159641">
    <property type="component" value="Unassembled WGS sequence"/>
</dbReference>
<keyword evidence="3" id="KW-1185">Reference proteome</keyword>
<evidence type="ECO:0000313" key="2">
    <source>
        <dbReference type="EMBL" id="KAJ8798038.1"/>
    </source>
</evidence>
<dbReference type="InterPro" id="IPR056372">
    <property type="entry name" value="TPR_DOCK"/>
</dbReference>
<dbReference type="GO" id="GO:0007520">
    <property type="term" value="P:myoblast fusion"/>
    <property type="evidence" value="ECO:0007669"/>
    <property type="project" value="TreeGrafter"/>
</dbReference>
<accession>A0AB34I032</accession>
<dbReference type="GO" id="GO:0005886">
    <property type="term" value="C:plasma membrane"/>
    <property type="evidence" value="ECO:0007669"/>
    <property type="project" value="TreeGrafter"/>
</dbReference>
<dbReference type="GO" id="GO:0007264">
    <property type="term" value="P:small GTPase-mediated signal transduction"/>
    <property type="evidence" value="ECO:0007669"/>
    <property type="project" value="InterPro"/>
</dbReference>
<evidence type="ECO:0000259" key="1">
    <source>
        <dbReference type="Pfam" id="PF23554"/>
    </source>
</evidence>
<comment type="caution">
    <text evidence="2">The sequence shown here is derived from an EMBL/GenBank/DDBJ whole genome shotgun (WGS) entry which is preliminary data.</text>
</comment>
<feature type="domain" description="Dedicator of cytokinesis TPR repeats region" evidence="1">
    <location>
        <begin position="9"/>
        <end position="109"/>
    </location>
</feature>
<dbReference type="GO" id="GO:0005737">
    <property type="term" value="C:cytoplasm"/>
    <property type="evidence" value="ECO:0007669"/>
    <property type="project" value="TreeGrafter"/>
</dbReference>
<dbReference type="PANTHER" id="PTHR45653:SF6">
    <property type="entry name" value="DEDICATOR OF CYTOKINESIS PROTEIN 2"/>
    <property type="match status" value="1"/>
</dbReference>
<dbReference type="PANTHER" id="PTHR45653">
    <property type="entry name" value="DEDICATOR OF CYTOKINESIS"/>
    <property type="match status" value="1"/>
</dbReference>
<gene>
    <name evidence="2" type="ORF">J1605_016921</name>
</gene>
<dbReference type="GO" id="GO:0016477">
    <property type="term" value="P:cell migration"/>
    <property type="evidence" value="ECO:0007669"/>
    <property type="project" value="TreeGrafter"/>
</dbReference>
<dbReference type="Pfam" id="PF23554">
    <property type="entry name" value="TPR_DOCK"/>
    <property type="match status" value="1"/>
</dbReference>
<organism evidence="2 3">
    <name type="scientific">Eschrichtius robustus</name>
    <name type="common">California gray whale</name>
    <name type="synonym">Eschrichtius gibbosus</name>
    <dbReference type="NCBI Taxonomy" id="9764"/>
    <lineage>
        <taxon>Eukaryota</taxon>
        <taxon>Metazoa</taxon>
        <taxon>Chordata</taxon>
        <taxon>Craniata</taxon>
        <taxon>Vertebrata</taxon>
        <taxon>Euteleostomi</taxon>
        <taxon>Mammalia</taxon>
        <taxon>Eutheria</taxon>
        <taxon>Laurasiatheria</taxon>
        <taxon>Artiodactyla</taxon>
        <taxon>Whippomorpha</taxon>
        <taxon>Cetacea</taxon>
        <taxon>Mysticeti</taxon>
        <taxon>Eschrichtiidae</taxon>
        <taxon>Eschrichtius</taxon>
    </lineage>
</organism>
<dbReference type="GO" id="GO:0031267">
    <property type="term" value="F:small GTPase binding"/>
    <property type="evidence" value="ECO:0007669"/>
    <property type="project" value="TreeGrafter"/>
</dbReference>
<evidence type="ECO:0000313" key="3">
    <source>
        <dbReference type="Proteomes" id="UP001159641"/>
    </source>
</evidence>
<sequence length="227" mass="25380">MGGGLRVGRLYEGKEQVEFEESMRRLFESINNLMKSQYKTTILLQVAALKYIPSVLYDVETVFDAKLLSQLLYEFYTCIPPEKLQKQKVQSMNEIVQSNLFKKQVACYTTALDVAFLHVTVFPGEQEMTVDLGSGCGQSFCSPKLISGNHQSPASIPQSRALGFPVFEIGGLDGHMSSNYEQIGLRYQYSPFPTSLLSVRSKLCKKLEVLESRGSVITHPGFIQSEA</sequence>
<protein>
    <recommendedName>
        <fullName evidence="1">Dedicator of cytokinesis TPR repeats region domain-containing protein</fullName>
    </recommendedName>
</protein>
<dbReference type="EMBL" id="JAIQCJ010000090">
    <property type="protein sequence ID" value="KAJ8798038.1"/>
    <property type="molecule type" value="Genomic_DNA"/>
</dbReference>
<dbReference type="InterPro" id="IPR026791">
    <property type="entry name" value="DOCK"/>
</dbReference>
<proteinExistence type="predicted"/>
<dbReference type="AlphaFoldDB" id="A0AB34I032"/>
<reference evidence="2 3" key="1">
    <citation type="submission" date="2022-11" db="EMBL/GenBank/DDBJ databases">
        <title>Whole genome sequence of Eschrichtius robustus ER-17-0199.</title>
        <authorList>
            <person name="Bruniche-Olsen A."/>
            <person name="Black A.N."/>
            <person name="Fields C.J."/>
            <person name="Walden K."/>
            <person name="Dewoody J.A."/>
        </authorList>
    </citation>
    <scope>NUCLEOTIDE SEQUENCE [LARGE SCALE GENOMIC DNA]</scope>
    <source>
        <strain evidence="2">ER-17-0199</strain>
        <tissue evidence="2">Blubber</tissue>
    </source>
</reference>
<dbReference type="GO" id="GO:0005085">
    <property type="term" value="F:guanyl-nucleotide exchange factor activity"/>
    <property type="evidence" value="ECO:0007669"/>
    <property type="project" value="InterPro"/>
</dbReference>